<evidence type="ECO:0000313" key="10">
    <source>
        <dbReference type="EMBL" id="KAK9050638.1"/>
    </source>
</evidence>
<evidence type="ECO:0000256" key="3">
    <source>
        <dbReference type="ARBA" id="ARBA00022490"/>
    </source>
</evidence>
<keyword evidence="7" id="KW-0143">Chaperone</keyword>
<dbReference type="FunFam" id="1.20.120.790:FF:000001">
    <property type="entry name" value="Heat shock protein 90 alpha"/>
    <property type="match status" value="1"/>
</dbReference>
<evidence type="ECO:0000256" key="4">
    <source>
        <dbReference type="ARBA" id="ARBA00022741"/>
    </source>
</evidence>
<keyword evidence="4 8" id="KW-0547">Nucleotide-binding</keyword>
<name>A0AAP0GIB4_9ASTR</name>
<comment type="caution">
    <text evidence="10">The sequence shown here is derived from an EMBL/GenBank/DDBJ whole genome shotgun (WGS) entry which is preliminary data.</text>
</comment>
<keyword evidence="3" id="KW-0963">Cytoplasm</keyword>
<sequence>MAEVQMADAETFAFQAEINQLLSLIINTFYSNKEIFLRELISNASDALDKIRFESLTDKSKLDAQPELFIRLVPDKVNKTLSIIDSGVGMTKADLVNNLGTIARSGTKEFMEALQAGADVSMIGQFGAGGSFTVTRDADGERLGRGTKITLFLKEDQMEYLEERRIKDLVKKHSEFISYPIYLWTEKTTEKEISDDEDEEEPKKEEEGDIEEVDEEKEKEKEKGKKKKIKEVSHEWELINKQKPIWLRKPEEITKDEYAAFYKSLTNDWEEHLAVKHFSVEGQLEFKAILFVPKRAPFDLFDTRKKMNNIKLYVRRVFIMDNCEELIPDYLGFVKGVVDSDDLPLNISREMLQQNKILKVIRKNLVKKCIEMFNEIAENKEDYNKFYEAFSKNLKLGIHEDSQNRAKLADLLRYNSTKSGDELTSLKDYVTRMKEGQKEIYYITGESKKAVENSPFLERLKKKGYEVLFMVDAIDEYAVGQLKEYDGKKLVSATKEGLKLEDETEEEKQKREEKKKSFENLCKTIKDILGDKVEKVVVSDRIVDSPCCLVTGEYGWTANMERIMKAQALRDSSMGAYMSSKKTMEINPDNAIMDELRKRAEADKNDKSVKDLVMLLFETALLTSGFSLEDPNTFGGRIHRMLKLGLSIDEEEGVEDAEMPALEEEGAEESKMEEVD</sequence>
<feature type="region of interest" description="Disordered" evidence="9">
    <location>
        <begin position="650"/>
        <end position="676"/>
    </location>
</feature>
<comment type="subcellular location">
    <subcellularLocation>
        <location evidence="1">Cytoplasm</location>
    </subcellularLocation>
</comment>
<keyword evidence="11" id="KW-1185">Reference proteome</keyword>
<dbReference type="PROSITE" id="PS00298">
    <property type="entry name" value="HSP90"/>
    <property type="match status" value="1"/>
</dbReference>
<dbReference type="HAMAP" id="MF_00505">
    <property type="entry name" value="HSP90"/>
    <property type="match status" value="1"/>
</dbReference>
<gene>
    <name evidence="10" type="ORF">SSX86_030392</name>
</gene>
<feature type="binding site" evidence="8">
    <location>
        <position position="85"/>
    </location>
    <ligand>
        <name>ATP</name>
        <dbReference type="ChEBI" id="CHEBI:30616"/>
    </ligand>
</feature>
<dbReference type="InterPro" id="IPR019805">
    <property type="entry name" value="Heat_shock_protein_90_CS"/>
</dbReference>
<dbReference type="PRINTS" id="PR00775">
    <property type="entry name" value="HEATSHOCK90"/>
</dbReference>
<dbReference type="Gene3D" id="1.20.120.790">
    <property type="entry name" value="Heat shock protein 90, C-terminal domain"/>
    <property type="match status" value="1"/>
</dbReference>
<dbReference type="Proteomes" id="UP001408789">
    <property type="component" value="Unassembled WGS sequence"/>
</dbReference>
<feature type="binding site" evidence="8">
    <location>
        <position position="39"/>
    </location>
    <ligand>
        <name>ATP</name>
        <dbReference type="ChEBI" id="CHEBI:30616"/>
    </ligand>
</feature>
<dbReference type="Pfam" id="PF00183">
    <property type="entry name" value="HSP90"/>
    <property type="match status" value="1"/>
</dbReference>
<evidence type="ECO:0000256" key="5">
    <source>
        <dbReference type="ARBA" id="ARBA00022840"/>
    </source>
</evidence>
<dbReference type="SUPFAM" id="SSF55874">
    <property type="entry name" value="ATPase domain of HSP90 chaperone/DNA topoisomerase II/histidine kinase"/>
    <property type="match status" value="1"/>
</dbReference>
<dbReference type="FunFam" id="3.30.230.80:FF:000001">
    <property type="entry name" value="Heat shock protein 90 alpha"/>
    <property type="match status" value="1"/>
</dbReference>
<feature type="binding site" evidence="8">
    <location>
        <position position="98"/>
    </location>
    <ligand>
        <name>ATP</name>
        <dbReference type="ChEBI" id="CHEBI:30616"/>
    </ligand>
</feature>
<evidence type="ECO:0000313" key="11">
    <source>
        <dbReference type="Proteomes" id="UP001408789"/>
    </source>
</evidence>
<dbReference type="NCBIfam" id="NF003555">
    <property type="entry name" value="PRK05218.1"/>
    <property type="match status" value="1"/>
</dbReference>
<feature type="binding site" evidence="8">
    <location>
        <position position="147"/>
    </location>
    <ligand>
        <name>ATP</name>
        <dbReference type="ChEBI" id="CHEBI:30616"/>
    </ligand>
</feature>
<dbReference type="PANTHER" id="PTHR11528">
    <property type="entry name" value="HEAT SHOCK PROTEIN 90 FAMILY MEMBER"/>
    <property type="match status" value="1"/>
</dbReference>
<dbReference type="SUPFAM" id="SSF54211">
    <property type="entry name" value="Ribosomal protein S5 domain 2-like"/>
    <property type="match status" value="1"/>
</dbReference>
<feature type="binding site" evidence="8">
    <location>
        <position position="349"/>
    </location>
    <ligand>
        <name>ATP</name>
        <dbReference type="ChEBI" id="CHEBI:30616"/>
    </ligand>
</feature>
<comment type="similarity">
    <text evidence="2">Belongs to the heat shock protein 90 family.</text>
</comment>
<reference evidence="10 11" key="1">
    <citation type="submission" date="2024-04" db="EMBL/GenBank/DDBJ databases">
        <title>The reference genome of an endangered Asteraceae, Deinandra increscens subsp. villosa, native to the Central Coast of California.</title>
        <authorList>
            <person name="Guilliams M."/>
            <person name="Hasenstab-Lehman K."/>
            <person name="Meyer R."/>
            <person name="Mcevoy S."/>
        </authorList>
    </citation>
    <scope>NUCLEOTIDE SEQUENCE [LARGE SCALE GENOMIC DNA]</scope>
    <source>
        <tissue evidence="10">Leaf</tissue>
    </source>
</reference>
<dbReference type="FunFam" id="3.30.565.10:FF:000357">
    <property type="entry name" value="Heat shock protein HSP 90-beta"/>
    <property type="match status" value="1"/>
</dbReference>
<evidence type="ECO:0000256" key="6">
    <source>
        <dbReference type="ARBA" id="ARBA00023016"/>
    </source>
</evidence>
<dbReference type="Gene3D" id="3.30.230.80">
    <property type="match status" value="1"/>
</dbReference>
<protein>
    <recommendedName>
        <fullName evidence="12">Heat shock protein 83</fullName>
    </recommendedName>
</protein>
<dbReference type="Gene3D" id="3.40.50.11260">
    <property type="match status" value="1"/>
</dbReference>
<dbReference type="GO" id="GO:0016887">
    <property type="term" value="F:ATP hydrolysis activity"/>
    <property type="evidence" value="ECO:0007669"/>
    <property type="project" value="InterPro"/>
</dbReference>
<dbReference type="InterPro" id="IPR020568">
    <property type="entry name" value="Ribosomal_Su5_D2-typ_SF"/>
</dbReference>
<dbReference type="GO" id="GO:0005737">
    <property type="term" value="C:cytoplasm"/>
    <property type="evidence" value="ECO:0007669"/>
    <property type="project" value="UniProtKB-SubCell"/>
</dbReference>
<evidence type="ECO:0000256" key="2">
    <source>
        <dbReference type="ARBA" id="ARBA00008239"/>
    </source>
</evidence>
<dbReference type="CDD" id="cd16927">
    <property type="entry name" value="HATPase_Hsp90-like"/>
    <property type="match status" value="1"/>
</dbReference>
<dbReference type="InterPro" id="IPR036890">
    <property type="entry name" value="HATPase_C_sf"/>
</dbReference>
<dbReference type="GO" id="GO:0051082">
    <property type="term" value="F:unfolded protein binding"/>
    <property type="evidence" value="ECO:0007669"/>
    <property type="project" value="InterPro"/>
</dbReference>
<dbReference type="PIRSF" id="PIRSF002583">
    <property type="entry name" value="Hsp90"/>
    <property type="match status" value="1"/>
</dbReference>
<dbReference type="InterPro" id="IPR020575">
    <property type="entry name" value="Hsp90_N"/>
</dbReference>
<evidence type="ECO:0000256" key="1">
    <source>
        <dbReference type="ARBA" id="ARBA00004496"/>
    </source>
</evidence>
<dbReference type="AlphaFoldDB" id="A0AAP0GIB4"/>
<organism evidence="10 11">
    <name type="scientific">Deinandra increscens subsp. villosa</name>
    <dbReference type="NCBI Taxonomy" id="3103831"/>
    <lineage>
        <taxon>Eukaryota</taxon>
        <taxon>Viridiplantae</taxon>
        <taxon>Streptophyta</taxon>
        <taxon>Embryophyta</taxon>
        <taxon>Tracheophyta</taxon>
        <taxon>Spermatophyta</taxon>
        <taxon>Magnoliopsida</taxon>
        <taxon>eudicotyledons</taxon>
        <taxon>Gunneridae</taxon>
        <taxon>Pentapetalae</taxon>
        <taxon>asterids</taxon>
        <taxon>campanulids</taxon>
        <taxon>Asterales</taxon>
        <taxon>Asteraceae</taxon>
        <taxon>Asteroideae</taxon>
        <taxon>Heliantheae alliance</taxon>
        <taxon>Madieae</taxon>
        <taxon>Madiinae</taxon>
        <taxon>Deinandra</taxon>
    </lineage>
</organism>
<evidence type="ECO:0000256" key="8">
    <source>
        <dbReference type="PIRSR" id="PIRSR002583-1"/>
    </source>
</evidence>
<feature type="binding site" evidence="8">
    <location>
        <position position="43"/>
    </location>
    <ligand>
        <name>ATP</name>
        <dbReference type="ChEBI" id="CHEBI:30616"/>
    </ligand>
</feature>
<accession>A0AAP0GIB4</accession>
<feature type="region of interest" description="Disordered" evidence="9">
    <location>
        <begin position="190"/>
        <end position="226"/>
    </location>
</feature>
<dbReference type="EMBL" id="JBCNJP010000628">
    <property type="protein sequence ID" value="KAK9050638.1"/>
    <property type="molecule type" value="Genomic_DNA"/>
</dbReference>
<dbReference type="SUPFAM" id="SSF110942">
    <property type="entry name" value="HSP90 C-terminal domain"/>
    <property type="match status" value="1"/>
</dbReference>
<dbReference type="GO" id="GO:0140662">
    <property type="term" value="F:ATP-dependent protein folding chaperone"/>
    <property type="evidence" value="ECO:0007669"/>
    <property type="project" value="InterPro"/>
</dbReference>
<feature type="compositionally biased region" description="Acidic residues" evidence="9">
    <location>
        <begin position="650"/>
        <end position="667"/>
    </location>
</feature>
<dbReference type="Gene3D" id="3.30.565.10">
    <property type="entry name" value="Histidine kinase-like ATPase, C-terminal domain"/>
    <property type="match status" value="2"/>
</dbReference>
<dbReference type="InterPro" id="IPR001404">
    <property type="entry name" value="Hsp90_fam"/>
</dbReference>
<proteinExistence type="inferred from homology"/>
<evidence type="ECO:0000256" key="7">
    <source>
        <dbReference type="ARBA" id="ARBA00023186"/>
    </source>
</evidence>
<dbReference type="InterPro" id="IPR037196">
    <property type="entry name" value="HSP90_C"/>
</dbReference>
<feature type="binding site" evidence="8">
    <location>
        <begin position="105"/>
        <end position="106"/>
    </location>
    <ligand>
        <name>ATP</name>
        <dbReference type="ChEBI" id="CHEBI:30616"/>
    </ligand>
</feature>
<feature type="binding site" evidence="8">
    <location>
        <position position="90"/>
    </location>
    <ligand>
        <name>ATP</name>
        <dbReference type="ChEBI" id="CHEBI:30616"/>
    </ligand>
</feature>
<keyword evidence="5 8" id="KW-0067">ATP-binding</keyword>
<keyword evidence="6" id="KW-0346">Stress response</keyword>
<evidence type="ECO:0008006" key="12">
    <source>
        <dbReference type="Google" id="ProtNLM"/>
    </source>
</evidence>
<dbReference type="FunFam" id="3.40.50.11260:FF:000001">
    <property type="entry name" value="Heat shock protein 90 alpha"/>
    <property type="match status" value="1"/>
</dbReference>
<evidence type="ECO:0000256" key="9">
    <source>
        <dbReference type="SAM" id="MobiDB-lite"/>
    </source>
</evidence>
<dbReference type="GO" id="GO:0005524">
    <property type="term" value="F:ATP binding"/>
    <property type="evidence" value="ECO:0007669"/>
    <property type="project" value="UniProtKB-KW"/>
</dbReference>